<evidence type="ECO:0000313" key="4">
    <source>
        <dbReference type="Proteomes" id="UP001164743"/>
    </source>
</evidence>
<dbReference type="Pfam" id="PF07393">
    <property type="entry name" value="Sec10_HB"/>
    <property type="match status" value="1"/>
</dbReference>
<dbReference type="InterPro" id="IPR009976">
    <property type="entry name" value="Sec10-like"/>
</dbReference>
<proteinExistence type="predicted"/>
<dbReference type="InterPro" id="IPR036047">
    <property type="entry name" value="F-box-like_dom_sf"/>
</dbReference>
<organism evidence="3 4">
    <name type="scientific">Puccinia triticina</name>
    <dbReference type="NCBI Taxonomy" id="208348"/>
    <lineage>
        <taxon>Eukaryota</taxon>
        <taxon>Fungi</taxon>
        <taxon>Dikarya</taxon>
        <taxon>Basidiomycota</taxon>
        <taxon>Pucciniomycotina</taxon>
        <taxon>Pucciniomycetes</taxon>
        <taxon>Pucciniales</taxon>
        <taxon>Pucciniaceae</taxon>
        <taxon>Puccinia</taxon>
    </lineage>
</organism>
<dbReference type="Pfam" id="PF12937">
    <property type="entry name" value="F-box-like"/>
    <property type="match status" value="1"/>
</dbReference>
<evidence type="ECO:0000256" key="1">
    <source>
        <dbReference type="SAM" id="MobiDB-lite"/>
    </source>
</evidence>
<dbReference type="EMBL" id="CP110430">
    <property type="protein sequence ID" value="WAQ88974.1"/>
    <property type="molecule type" value="Genomic_DNA"/>
</dbReference>
<dbReference type="PANTHER" id="PTHR12100:SF1">
    <property type="entry name" value="RECYCLIN-1"/>
    <property type="match status" value="1"/>
</dbReference>
<dbReference type="GeneID" id="77801462"/>
<dbReference type="SUPFAM" id="SSF81383">
    <property type="entry name" value="F-box domain"/>
    <property type="match status" value="1"/>
</dbReference>
<feature type="region of interest" description="Disordered" evidence="1">
    <location>
        <begin position="1"/>
        <end position="22"/>
    </location>
</feature>
<feature type="domain" description="F-box" evidence="2">
    <location>
        <begin position="56"/>
        <end position="103"/>
    </location>
</feature>
<reference evidence="3" key="1">
    <citation type="submission" date="2022-10" db="EMBL/GenBank/DDBJ databases">
        <title>Puccinia triticina Genome sequencing and assembly.</title>
        <authorList>
            <person name="Li C."/>
        </authorList>
    </citation>
    <scope>NUCLEOTIDE SEQUENCE</scope>
    <source>
        <strain evidence="3">Pt15</strain>
    </source>
</reference>
<dbReference type="PANTHER" id="PTHR12100">
    <property type="entry name" value="SEC10"/>
    <property type="match status" value="1"/>
</dbReference>
<dbReference type="Proteomes" id="UP001164743">
    <property type="component" value="Chromosome 10A"/>
</dbReference>
<feature type="compositionally biased region" description="Low complexity" evidence="1">
    <location>
        <begin position="1"/>
        <end position="16"/>
    </location>
</feature>
<accession>A0ABY7CWE7</accession>
<evidence type="ECO:0000259" key="2">
    <source>
        <dbReference type="PROSITE" id="PS50181"/>
    </source>
</evidence>
<dbReference type="Gene3D" id="1.20.1280.50">
    <property type="match status" value="1"/>
</dbReference>
<dbReference type="InterPro" id="IPR048627">
    <property type="entry name" value="Sec10_HB"/>
</dbReference>
<sequence length="619" mass="68150">MNHHLATTPTPRRAAPPARPHPIAGYTAQHHSHAHKHIQHFPSDTQHALHRALQRSQPLSKLPDTLLTRILSFLSPHQLAAAIPPVSRRLARLARHDKLWQTKLEWLDYRGPPLSAISSSTANDSHHFDSLFQPQHQHLLESSRVLTYRSSPPACARTRFMRYYHALLPFLASLVDHSTDSKVFAVPDLSPLQRADLLATLARLSSNPCLAPPHLLNNSALALNLRTAADAFHAAILRQFIPAIQADNRPEMHALATIRCALPDGHSPHAPCTIVQTFINSRKIFLCTSFDPLDNIKKTEGIDGEVVEGVNFGPMERFFGGLKETVETEGATIGAIFPRKMGVFEVFMRRLIDETVAGYVGRLLAAVEALPAPLFLITSVQAYVQVRGLIGPATMAVAPTDRPQIAQKVETIIHGMFAGHLDGYLAQEVGWVKATLERLCSAWTEGMAGERGSGPSQSLQAAVSDPSMMKKTVLRAFKNALLLPVSVVPKTVSYSINALSNVGAGAFLSSTDYRNAKVLRLVEDGRPDDAELESWLDDSHDPSAIPGPSDERPKLRDLLSLDLVLQTISINRQALVRLQAFLPFNPPSRRQKVVDSVETIFVLLLQSLAHNHIQPAFEK</sequence>
<feature type="region of interest" description="Disordered" evidence="1">
    <location>
        <begin position="532"/>
        <end position="551"/>
    </location>
</feature>
<name>A0ABY7CWE7_9BASI</name>
<dbReference type="PROSITE" id="PS50181">
    <property type="entry name" value="FBOX"/>
    <property type="match status" value="1"/>
</dbReference>
<dbReference type="InterPro" id="IPR001810">
    <property type="entry name" value="F-box_dom"/>
</dbReference>
<keyword evidence="4" id="KW-1185">Reference proteome</keyword>
<gene>
    <name evidence="3" type="ORF">PtA15_10A397</name>
</gene>
<dbReference type="RefSeq" id="XP_053024529.1">
    <property type="nucleotide sequence ID" value="XM_053160567.1"/>
</dbReference>
<protein>
    <recommendedName>
        <fullName evidence="2">F-box domain-containing protein</fullName>
    </recommendedName>
</protein>
<evidence type="ECO:0000313" key="3">
    <source>
        <dbReference type="EMBL" id="WAQ88974.1"/>
    </source>
</evidence>